<dbReference type="CDD" id="cd16450">
    <property type="entry name" value="mRING-C3HGC3_RFWD3"/>
    <property type="match status" value="1"/>
</dbReference>
<evidence type="ECO:0000259" key="4">
    <source>
        <dbReference type="PROSITE" id="PS50089"/>
    </source>
</evidence>
<gene>
    <name evidence="5" type="ORF">L484_001262</name>
</gene>
<accession>W9QF11</accession>
<keyword evidence="1" id="KW-0863">Zinc-finger</keyword>
<dbReference type="Proteomes" id="UP000030645">
    <property type="component" value="Unassembled WGS sequence"/>
</dbReference>
<dbReference type="GO" id="GO:0016567">
    <property type="term" value="P:protein ubiquitination"/>
    <property type="evidence" value="ECO:0007669"/>
    <property type="project" value="InterPro"/>
</dbReference>
<dbReference type="EMBL" id="KE343510">
    <property type="protein sequence ID" value="EXB31658.1"/>
    <property type="molecule type" value="Genomic_DNA"/>
</dbReference>
<keyword evidence="6" id="KW-1185">Reference proteome</keyword>
<dbReference type="GO" id="GO:0004842">
    <property type="term" value="F:ubiquitin-protein transferase activity"/>
    <property type="evidence" value="ECO:0007669"/>
    <property type="project" value="InterPro"/>
</dbReference>
<feature type="compositionally biased region" description="Low complexity" evidence="3">
    <location>
        <begin position="10"/>
        <end position="24"/>
    </location>
</feature>
<dbReference type="PANTHER" id="PTHR16047">
    <property type="entry name" value="RFWD3 PROTEIN"/>
    <property type="match status" value="1"/>
</dbReference>
<dbReference type="Pfam" id="PF13639">
    <property type="entry name" value="zf-RING_2"/>
    <property type="match status" value="1"/>
</dbReference>
<feature type="compositionally biased region" description="Acidic residues" evidence="3">
    <location>
        <begin position="29"/>
        <end position="81"/>
    </location>
</feature>
<keyword evidence="1" id="KW-0479">Metal-binding</keyword>
<sequence length="424" mass="48438">MADHSPSGTELPQNQNEELNEAAPISLDNEVENEDDEEEEDEDDEDEEYMSEDDLIDELDSEEDAEEDEEDEEEEEGEGEGEACFLGDEGSEGNQWSASEIDGLFCPICMEPWTNDGDHHICCLSCGHIFGISCIQKWLKKCQNQGKCPQCNRRCKLKDVRKLFAARVVAIDEEAQKRIQSLENKCASLENERACWSKKEAEWRKLEAKFQLEVQQLKEISEKSEQQTKQKAERGYQLLHQKAQQIEQKLQQLEQKLAEDTKTWVEHTKKCVENQQEYASDLIAKAGLIDSKIAPSPLEQNVRLSPSDDTLLTDLTLYRILVGSLVNLTVTRPDIAYVVHLVNWAGNPTDRCSTTCYCFLLGSSLISWRSKKQIVVSAPTPKLNIKLLQMQHPNYYGYDGSFKTWVFLIVQALPFIVTIKMLFK</sequence>
<keyword evidence="1" id="KW-0862">Zinc</keyword>
<dbReference type="eggNOG" id="KOG0017">
    <property type="taxonomic scope" value="Eukaryota"/>
</dbReference>
<keyword evidence="2" id="KW-0175">Coiled coil</keyword>
<dbReference type="PANTHER" id="PTHR16047:SF13">
    <property type="entry name" value="E3 UBIQUITIN-PROTEIN LIGASE RFWD3"/>
    <property type="match status" value="1"/>
</dbReference>
<dbReference type="STRING" id="981085.W9QF11"/>
<evidence type="ECO:0000256" key="2">
    <source>
        <dbReference type="SAM" id="Coils"/>
    </source>
</evidence>
<dbReference type="PROSITE" id="PS50089">
    <property type="entry name" value="ZF_RING_2"/>
    <property type="match status" value="1"/>
</dbReference>
<evidence type="ECO:0000256" key="1">
    <source>
        <dbReference type="PROSITE-ProRule" id="PRU00175"/>
    </source>
</evidence>
<dbReference type="SUPFAM" id="SSF57850">
    <property type="entry name" value="RING/U-box"/>
    <property type="match status" value="1"/>
</dbReference>
<feature type="coiled-coil region" evidence="2">
    <location>
        <begin position="229"/>
        <end position="263"/>
    </location>
</feature>
<feature type="coiled-coil region" evidence="2">
    <location>
        <begin position="172"/>
        <end position="199"/>
    </location>
</feature>
<dbReference type="eggNOG" id="KOG1645">
    <property type="taxonomic scope" value="Eukaryota"/>
</dbReference>
<reference evidence="6" key="1">
    <citation type="submission" date="2013-01" db="EMBL/GenBank/DDBJ databases">
        <title>Draft Genome Sequence of a Mulberry Tree, Morus notabilis C.K. Schneid.</title>
        <authorList>
            <person name="He N."/>
            <person name="Zhao S."/>
        </authorList>
    </citation>
    <scope>NUCLEOTIDE SEQUENCE</scope>
</reference>
<organism evidence="5 6">
    <name type="scientific">Morus notabilis</name>
    <dbReference type="NCBI Taxonomy" id="981085"/>
    <lineage>
        <taxon>Eukaryota</taxon>
        <taxon>Viridiplantae</taxon>
        <taxon>Streptophyta</taxon>
        <taxon>Embryophyta</taxon>
        <taxon>Tracheophyta</taxon>
        <taxon>Spermatophyta</taxon>
        <taxon>Magnoliopsida</taxon>
        <taxon>eudicotyledons</taxon>
        <taxon>Gunneridae</taxon>
        <taxon>Pentapetalae</taxon>
        <taxon>rosids</taxon>
        <taxon>fabids</taxon>
        <taxon>Rosales</taxon>
        <taxon>Moraceae</taxon>
        <taxon>Moreae</taxon>
        <taxon>Morus</taxon>
    </lineage>
</organism>
<feature type="region of interest" description="Disordered" evidence="3">
    <location>
        <begin position="1"/>
        <end position="96"/>
    </location>
</feature>
<dbReference type="Gene3D" id="3.30.40.10">
    <property type="entry name" value="Zinc/RING finger domain, C3HC4 (zinc finger)"/>
    <property type="match status" value="1"/>
</dbReference>
<dbReference type="GO" id="GO:0005634">
    <property type="term" value="C:nucleus"/>
    <property type="evidence" value="ECO:0007669"/>
    <property type="project" value="InterPro"/>
</dbReference>
<evidence type="ECO:0000313" key="6">
    <source>
        <dbReference type="Proteomes" id="UP000030645"/>
    </source>
</evidence>
<dbReference type="AlphaFoldDB" id="W9QF11"/>
<dbReference type="GO" id="GO:0036297">
    <property type="term" value="P:interstrand cross-link repair"/>
    <property type="evidence" value="ECO:0007669"/>
    <property type="project" value="InterPro"/>
</dbReference>
<evidence type="ECO:0000313" key="5">
    <source>
        <dbReference type="EMBL" id="EXB31658.1"/>
    </source>
</evidence>
<dbReference type="GO" id="GO:0008270">
    <property type="term" value="F:zinc ion binding"/>
    <property type="evidence" value="ECO:0007669"/>
    <property type="project" value="UniProtKB-KW"/>
</dbReference>
<feature type="domain" description="RING-type" evidence="4">
    <location>
        <begin position="106"/>
        <end position="152"/>
    </location>
</feature>
<dbReference type="InterPro" id="IPR037381">
    <property type="entry name" value="RFWD3"/>
</dbReference>
<protein>
    <submittedName>
        <fullName evidence="5">E3 ubiquitin-protein ligase RFWD3</fullName>
    </submittedName>
</protein>
<name>W9QF11_9ROSA</name>
<evidence type="ECO:0000256" key="3">
    <source>
        <dbReference type="SAM" id="MobiDB-lite"/>
    </source>
</evidence>
<proteinExistence type="predicted"/>
<dbReference type="InterPro" id="IPR013083">
    <property type="entry name" value="Znf_RING/FYVE/PHD"/>
</dbReference>
<dbReference type="InterPro" id="IPR001841">
    <property type="entry name" value="Znf_RING"/>
</dbReference>